<proteinExistence type="predicted"/>
<dbReference type="STRING" id="709323.GCA_001047135_01379"/>
<name>A0A3F3H1C2_9LACO</name>
<sequence length="93" mass="11004">MNNEEKELIIGVIVEETTVDFSRIILDKNDVKIDRVGMLHYLENALEGYEKSAIDFEKEDLKKAILWLENEENEANYEEIVTDIFENYELKTF</sequence>
<gene>
    <name evidence="1" type="ORF">FTRO_0090160</name>
</gene>
<protein>
    <submittedName>
        <fullName evidence="1">Uncharacterized protein</fullName>
    </submittedName>
</protein>
<reference evidence="1" key="1">
    <citation type="journal article" date="2015" name="BMC Genomics">
        <title>Comparative genomics of Fructobacillus spp. and Leuconostoc spp. reveals niche-specific evolution of Fructobacillus spp.</title>
        <authorList>
            <person name="Endo A."/>
            <person name="Tanizawa Y."/>
            <person name="Tanaka N."/>
            <person name="Maeno S."/>
            <person name="Kumar H."/>
            <person name="Shiwa Y."/>
            <person name="Okada S."/>
            <person name="Yoshikawa H."/>
            <person name="Dicks L."/>
            <person name="Nakagawa J."/>
            <person name="Arita M."/>
        </authorList>
    </citation>
    <scope>NUCLEOTIDE SEQUENCE [LARGE SCALE GENOMIC DNA]</scope>
    <source>
        <strain evidence="1">F214-1</strain>
    </source>
</reference>
<evidence type="ECO:0000313" key="1">
    <source>
        <dbReference type="EMBL" id="GAP04815.1"/>
    </source>
</evidence>
<dbReference type="Proteomes" id="UP000064514">
    <property type="component" value="Unassembled WGS sequence"/>
</dbReference>
<accession>A0A3F3H1C2</accession>
<dbReference type="AlphaFoldDB" id="A0A3F3H1C2"/>
<organism evidence="1">
    <name type="scientific">Fructobacillus tropaeoli</name>
    <dbReference type="NCBI Taxonomy" id="709323"/>
    <lineage>
        <taxon>Bacteria</taxon>
        <taxon>Bacillati</taxon>
        <taxon>Bacillota</taxon>
        <taxon>Bacilli</taxon>
        <taxon>Lactobacillales</taxon>
        <taxon>Lactobacillaceae</taxon>
        <taxon>Fructobacillus</taxon>
    </lineage>
</organism>
<dbReference type="EMBL" id="DF968086">
    <property type="protein sequence ID" value="GAP04815.1"/>
    <property type="molecule type" value="Genomic_DNA"/>
</dbReference>
<dbReference type="RefSeq" id="WP_059394161.1">
    <property type="nucleotide sequence ID" value="NZ_DF968086.1"/>
</dbReference>